<evidence type="ECO:0000256" key="6">
    <source>
        <dbReference type="ARBA" id="ARBA00023242"/>
    </source>
</evidence>
<comment type="catalytic activity">
    <reaction evidence="15">
        <text>IDP + H2O = IMP + phosphate + H(+)</text>
        <dbReference type="Rhea" id="RHEA:35207"/>
        <dbReference type="ChEBI" id="CHEBI:15377"/>
        <dbReference type="ChEBI" id="CHEBI:15378"/>
        <dbReference type="ChEBI" id="CHEBI:43474"/>
        <dbReference type="ChEBI" id="CHEBI:58053"/>
        <dbReference type="ChEBI" id="CHEBI:58280"/>
        <dbReference type="EC" id="3.6.1.64"/>
    </reaction>
    <physiologicalReaction direction="left-to-right" evidence="15">
        <dbReference type="Rhea" id="RHEA:35208"/>
    </physiologicalReaction>
</comment>
<dbReference type="Bgee" id="ENSAMXG00000035789">
    <property type="expression patterns" value="Expressed in testis and 12 other cell types or tissues"/>
</dbReference>
<dbReference type="PANTHER" id="PTHR31699">
    <property type="entry name" value="NUDIX T16 FAMILY MEMBER"/>
    <property type="match status" value="1"/>
</dbReference>
<evidence type="ECO:0000256" key="11">
    <source>
        <dbReference type="ARBA" id="ARBA00041656"/>
    </source>
</evidence>
<dbReference type="GO" id="GO:0016077">
    <property type="term" value="P:sno(s)RNA catabolic process"/>
    <property type="evidence" value="ECO:0007669"/>
    <property type="project" value="TreeGrafter"/>
</dbReference>
<dbReference type="STRING" id="7994.ENSAMXP00000049411"/>
<protein>
    <recommendedName>
        <fullName evidence="9">U8 snoRNA-decapping enzyme</fullName>
        <ecNumber evidence="8">3.6.1.64</ecNumber>
    </recommendedName>
    <alternativeName>
        <fullName evidence="12">IDP phosphatase</fullName>
    </alternativeName>
    <alternativeName>
        <fullName evidence="10">Inosine diphosphate phosphatase</fullName>
    </alternativeName>
    <alternativeName>
        <fullName evidence="11">Nucleoside diphosphate-linked moiety X motif 16</fullName>
    </alternativeName>
    <alternativeName>
        <fullName evidence="13">m7GpppN-mRNA hydrolase</fullName>
    </alternativeName>
</protein>
<comment type="catalytic activity">
    <reaction evidence="14">
        <text>a 5'-end (N(7)-methyl 5'-triphosphoguanosine)-ribonucleoside in mRNA + H2O = N(7)-methyl-GDP + a 5'-end phospho-ribonucleoside in mRNA + 2 H(+)</text>
        <dbReference type="Rhea" id="RHEA:67484"/>
        <dbReference type="Rhea" id="RHEA-COMP:15692"/>
        <dbReference type="Rhea" id="RHEA-COMP:17167"/>
        <dbReference type="ChEBI" id="CHEBI:15377"/>
        <dbReference type="ChEBI" id="CHEBI:15378"/>
        <dbReference type="ChEBI" id="CHEBI:63714"/>
        <dbReference type="ChEBI" id="CHEBI:138282"/>
        <dbReference type="ChEBI" id="CHEBI:156461"/>
        <dbReference type="EC" id="3.6.1.62"/>
    </reaction>
    <physiologicalReaction direction="left-to-right" evidence="14">
        <dbReference type="Rhea" id="RHEA:67485"/>
    </physiologicalReaction>
</comment>
<accession>A0A3B1K608</accession>
<evidence type="ECO:0000256" key="12">
    <source>
        <dbReference type="ARBA" id="ARBA00042015"/>
    </source>
</evidence>
<evidence type="ECO:0000256" key="1">
    <source>
        <dbReference type="ARBA" id="ARBA00001941"/>
    </source>
</evidence>
<evidence type="ECO:0000256" key="5">
    <source>
        <dbReference type="ARBA" id="ARBA00023080"/>
    </source>
</evidence>
<evidence type="ECO:0000313" key="19">
    <source>
        <dbReference type="Proteomes" id="UP000018467"/>
    </source>
</evidence>
<evidence type="ECO:0000256" key="13">
    <source>
        <dbReference type="ARBA" id="ARBA00043162"/>
    </source>
</evidence>
<evidence type="ECO:0000256" key="15">
    <source>
        <dbReference type="ARBA" id="ARBA00047875"/>
    </source>
</evidence>
<feature type="domain" description="Nudix hydrolase" evidence="17">
    <location>
        <begin position="30"/>
        <end position="173"/>
    </location>
</feature>
<dbReference type="InterPro" id="IPR054754">
    <property type="entry name" value="NudT16"/>
</dbReference>
<comment type="similarity">
    <text evidence="7">Belongs to the Nudix hydrolase family. NUDT16 subfamily.</text>
</comment>
<dbReference type="GO" id="GO:0030515">
    <property type="term" value="F:snoRNA binding"/>
    <property type="evidence" value="ECO:0007669"/>
    <property type="project" value="TreeGrafter"/>
</dbReference>
<dbReference type="Pfam" id="PF22327">
    <property type="entry name" value="Nudt16-like"/>
    <property type="match status" value="1"/>
</dbReference>
<reference evidence="18" key="3">
    <citation type="submission" date="2025-08" db="UniProtKB">
        <authorList>
            <consortium name="Ensembl"/>
        </authorList>
    </citation>
    <scope>IDENTIFICATION</scope>
</reference>
<dbReference type="GO" id="GO:0006402">
    <property type="term" value="P:mRNA catabolic process"/>
    <property type="evidence" value="ECO:0007669"/>
    <property type="project" value="TreeGrafter"/>
</dbReference>
<evidence type="ECO:0000256" key="7">
    <source>
        <dbReference type="ARBA" id="ARBA00038173"/>
    </source>
</evidence>
<evidence type="ECO:0000256" key="10">
    <source>
        <dbReference type="ARBA" id="ARBA00041450"/>
    </source>
</evidence>
<evidence type="ECO:0000256" key="2">
    <source>
        <dbReference type="ARBA" id="ARBA00004604"/>
    </source>
</evidence>
<dbReference type="SUPFAM" id="SSF55811">
    <property type="entry name" value="Nudix"/>
    <property type="match status" value="1"/>
</dbReference>
<evidence type="ECO:0000256" key="16">
    <source>
        <dbReference type="ARBA" id="ARBA00048945"/>
    </source>
</evidence>
<dbReference type="GO" id="GO:0005654">
    <property type="term" value="C:nucleoplasm"/>
    <property type="evidence" value="ECO:0007669"/>
    <property type="project" value="UniProtKB-SubCell"/>
</dbReference>
<dbReference type="GeneTree" id="ENSGT00390000016224"/>
<reference evidence="18" key="4">
    <citation type="submission" date="2025-09" db="UniProtKB">
        <authorList>
            <consortium name="Ensembl"/>
        </authorList>
    </citation>
    <scope>IDENTIFICATION</scope>
</reference>
<sequence length="207" mass="22897">MNCGVGMDGQEISREEALSRRGFKHACHILLHAETSAKLFRKIPLKHIVLMQMRFDGLLGFPGGLVNPSEETLESGLSRELQEEVGVAVPVTVDDYVYSRLPPSSPNLITHFYTKKMTEAELLELEKAAVGNAADHGLEVMGMVRVPLYTLKNGGGLSWFLSHSFISNSRAQLLGSLRRLGLVSEGVLDDALRQGDQMRHAHKDHPR</sequence>
<keyword evidence="4" id="KW-0694">RNA-binding</keyword>
<comment type="cofactor">
    <cofactor evidence="1">
        <name>Co(2+)</name>
        <dbReference type="ChEBI" id="CHEBI:48828"/>
    </cofactor>
</comment>
<dbReference type="GO" id="GO:0009117">
    <property type="term" value="P:nucleotide metabolic process"/>
    <property type="evidence" value="ECO:0007669"/>
    <property type="project" value="UniProtKB-KW"/>
</dbReference>
<dbReference type="GO" id="GO:0140933">
    <property type="term" value="F:5'-(N(7)-methylguanosine 5'-triphospho)-[mRNA] hydrolase activity"/>
    <property type="evidence" value="ECO:0007669"/>
    <property type="project" value="UniProtKB-EC"/>
</dbReference>
<evidence type="ECO:0000256" key="4">
    <source>
        <dbReference type="ARBA" id="ARBA00022884"/>
    </source>
</evidence>
<evidence type="ECO:0000256" key="14">
    <source>
        <dbReference type="ARBA" id="ARBA00047661"/>
    </source>
</evidence>
<evidence type="ECO:0000313" key="18">
    <source>
        <dbReference type="Ensembl" id="ENSAMXP00000049411.1"/>
    </source>
</evidence>
<dbReference type="Ensembl" id="ENSAMXT00000032259.1">
    <property type="protein sequence ID" value="ENSAMXP00000049411.1"/>
    <property type="gene ID" value="ENSAMXG00000035789.1"/>
</dbReference>
<name>A0A3B1K608_ASTMX</name>
<dbReference type="Proteomes" id="UP000018467">
    <property type="component" value="Unassembled WGS sequence"/>
</dbReference>
<reference evidence="19" key="2">
    <citation type="journal article" date="2014" name="Nat. Commun.">
        <title>The cavefish genome reveals candidate genes for eye loss.</title>
        <authorList>
            <person name="McGaugh S.E."/>
            <person name="Gross J.B."/>
            <person name="Aken B."/>
            <person name="Blin M."/>
            <person name="Borowsky R."/>
            <person name="Chalopin D."/>
            <person name="Hinaux H."/>
            <person name="Jeffery W.R."/>
            <person name="Keene A."/>
            <person name="Ma L."/>
            <person name="Minx P."/>
            <person name="Murphy D."/>
            <person name="O'Quin K.E."/>
            <person name="Retaux S."/>
            <person name="Rohner N."/>
            <person name="Searle S.M."/>
            <person name="Stahl B.A."/>
            <person name="Tabin C."/>
            <person name="Volff J.N."/>
            <person name="Yoshizawa M."/>
            <person name="Warren W.C."/>
        </authorList>
    </citation>
    <scope>NUCLEOTIDE SEQUENCE [LARGE SCALE GENOMIC DNA]</scope>
    <source>
        <strain evidence="19">female</strain>
    </source>
</reference>
<dbReference type="AlphaFoldDB" id="A0A3B1K608"/>
<evidence type="ECO:0000259" key="17">
    <source>
        <dbReference type="PROSITE" id="PS51462"/>
    </source>
</evidence>
<comment type="subcellular location">
    <subcellularLocation>
        <location evidence="2">Nucleus</location>
        <location evidence="2">Nucleolus</location>
    </subcellularLocation>
    <subcellularLocation>
        <location evidence="3">Nucleus</location>
        <location evidence="3">Nucleoplasm</location>
    </subcellularLocation>
</comment>
<dbReference type="InterPro" id="IPR015797">
    <property type="entry name" value="NUDIX_hydrolase-like_dom_sf"/>
</dbReference>
<dbReference type="PANTHER" id="PTHR31699:SF1">
    <property type="entry name" value="U8 SNORNA-DECAPPING ENZYME"/>
    <property type="match status" value="1"/>
</dbReference>
<evidence type="ECO:0000256" key="8">
    <source>
        <dbReference type="ARBA" id="ARBA00038899"/>
    </source>
</evidence>
<keyword evidence="19" id="KW-1185">Reference proteome</keyword>
<dbReference type="GO" id="GO:0005730">
    <property type="term" value="C:nucleolus"/>
    <property type="evidence" value="ECO:0007669"/>
    <property type="project" value="UniProtKB-SubCell"/>
</dbReference>
<dbReference type="InParanoid" id="A0A3B1K608"/>
<dbReference type="InterPro" id="IPR000086">
    <property type="entry name" value="NUDIX_hydrolase_dom"/>
</dbReference>
<keyword evidence="6" id="KW-0539">Nucleus</keyword>
<dbReference type="EC" id="3.6.1.64" evidence="8"/>
<keyword evidence="5" id="KW-0546">Nucleotide metabolism</keyword>
<comment type="catalytic activity">
    <reaction evidence="16">
        <text>dIDP + H2O = dIMP + phosphate + H(+)</text>
        <dbReference type="Rhea" id="RHEA:35211"/>
        <dbReference type="ChEBI" id="CHEBI:15377"/>
        <dbReference type="ChEBI" id="CHEBI:15378"/>
        <dbReference type="ChEBI" id="CHEBI:43474"/>
        <dbReference type="ChEBI" id="CHEBI:61194"/>
        <dbReference type="ChEBI" id="CHEBI:62286"/>
        <dbReference type="EC" id="3.6.1.64"/>
    </reaction>
    <physiologicalReaction direction="left-to-right" evidence="16">
        <dbReference type="Rhea" id="RHEA:35212"/>
    </physiologicalReaction>
</comment>
<dbReference type="Gene3D" id="3.90.79.10">
    <property type="entry name" value="Nucleoside Triphosphate Pyrophosphohydrolase"/>
    <property type="match status" value="1"/>
</dbReference>
<dbReference type="FunFam" id="3.90.79.10:FF:000101">
    <property type="entry name" value="U8 snoRNA-decapping enzyme"/>
    <property type="match status" value="1"/>
</dbReference>
<dbReference type="GO" id="GO:1990174">
    <property type="term" value="F:phosphodiesterase decapping endonuclease activity"/>
    <property type="evidence" value="ECO:0007669"/>
    <property type="project" value="TreeGrafter"/>
</dbReference>
<evidence type="ECO:0000256" key="3">
    <source>
        <dbReference type="ARBA" id="ARBA00004642"/>
    </source>
</evidence>
<organism evidence="18 19">
    <name type="scientific">Astyanax mexicanus</name>
    <name type="common">Blind cave fish</name>
    <name type="synonym">Astyanax fasciatus mexicanus</name>
    <dbReference type="NCBI Taxonomy" id="7994"/>
    <lineage>
        <taxon>Eukaryota</taxon>
        <taxon>Metazoa</taxon>
        <taxon>Chordata</taxon>
        <taxon>Craniata</taxon>
        <taxon>Vertebrata</taxon>
        <taxon>Euteleostomi</taxon>
        <taxon>Actinopterygii</taxon>
        <taxon>Neopterygii</taxon>
        <taxon>Teleostei</taxon>
        <taxon>Ostariophysi</taxon>
        <taxon>Characiformes</taxon>
        <taxon>Characoidei</taxon>
        <taxon>Acestrorhamphidae</taxon>
        <taxon>Acestrorhamphinae</taxon>
        <taxon>Astyanax</taxon>
    </lineage>
</organism>
<proteinExistence type="inferred from homology"/>
<dbReference type="PROSITE" id="PS51462">
    <property type="entry name" value="NUDIX"/>
    <property type="match status" value="1"/>
</dbReference>
<dbReference type="GO" id="GO:1990003">
    <property type="term" value="F:IDP phosphatase activity"/>
    <property type="evidence" value="ECO:0007669"/>
    <property type="project" value="UniProtKB-EC"/>
</dbReference>
<reference evidence="19" key="1">
    <citation type="submission" date="2013-03" db="EMBL/GenBank/DDBJ databases">
        <authorList>
            <person name="Jeffery W."/>
            <person name="Warren W."/>
            <person name="Wilson R.K."/>
        </authorList>
    </citation>
    <scope>NUCLEOTIDE SEQUENCE</scope>
    <source>
        <strain evidence="19">female</strain>
    </source>
</reference>
<evidence type="ECO:0000256" key="9">
    <source>
        <dbReference type="ARBA" id="ARBA00039871"/>
    </source>
</evidence>